<evidence type="ECO:0000313" key="11">
    <source>
        <dbReference type="Proteomes" id="UP000310158"/>
    </source>
</evidence>
<feature type="region of interest" description="Disordered" evidence="9">
    <location>
        <begin position="69"/>
        <end position="92"/>
    </location>
</feature>
<evidence type="ECO:0000256" key="3">
    <source>
        <dbReference type="ARBA" id="ARBA00019610"/>
    </source>
</evidence>
<evidence type="ECO:0000256" key="5">
    <source>
        <dbReference type="ARBA" id="ARBA00023163"/>
    </source>
</evidence>
<dbReference type="GO" id="GO:0003712">
    <property type="term" value="F:transcription coregulator activity"/>
    <property type="evidence" value="ECO:0007669"/>
    <property type="project" value="InterPro"/>
</dbReference>
<name>A0A4S4M435_9AGAM</name>
<evidence type="ECO:0000313" key="10">
    <source>
        <dbReference type="EMBL" id="THH19874.1"/>
    </source>
</evidence>
<dbReference type="PANTHER" id="PTHR13114:SF7">
    <property type="entry name" value="MEDIATOR OF RNA POLYMERASE II TRANSCRIPTION SUBUNIT 17"/>
    <property type="match status" value="1"/>
</dbReference>
<dbReference type="GO" id="GO:0006357">
    <property type="term" value="P:regulation of transcription by RNA polymerase II"/>
    <property type="evidence" value="ECO:0007669"/>
    <property type="project" value="InterPro"/>
</dbReference>
<keyword evidence="5 8" id="KW-0804">Transcription</keyword>
<sequence length="642" mass="71344">MEQEPSWKKLKLSLEQPYKNDKGLSLPVVLDILPDGEYVYEPNESPGAKLGESLRRVFQERGLDFFEQDEQQRKTMASATGDGEAEGASLQDEKLESLEIKPMSSEELYKMRMEILPQLHIALGEMTLSRDVLSLFLSSTVSVALNADSLPALAPPPGILTSSSISVTPAIPSVQSFNAQLVVGGKDEALRKAADLFRSAADSIERGRHLGERYWMDSLKVRRRNWGLIPAPLPFGAPVRRGSDRTTKDFLISFGLEESSPAFQRKALGQLSSYDTRLGPIIFPQRQRTILRISLSTMDSLGNETSSFNHVRLERDGSLDAILRDAQREVVEQEIFSVLIKDAGNLPTASASVSERLIVLEAAQNVELRFELVDRVVVESSSQISADPINEAKCDLIYSLLHILLLKVHTHNKNRRLSGASMRTTLGPFMSSAAVVLQPVIDLLQYQVFCERIHGEMSHIVTALRNVGVATKFHFNFVGENGEEVVRLLSEGDASRIGGEAIIRIDDSRTLRLTFHSPSSLTAHLSQATLPISSIPQLIQLLKDEMEQCLLQRLCEVGANLSEHLNGTWFVDLLMGRSVGKWEGCALNFRTFYEKTSIHCIASRFHDSEGHAKSYTDKFDASQSIPLFSWVEEVIQRALSGV</sequence>
<comment type="similarity">
    <text evidence="2 8">Belongs to the Mediator complex subunit 17 family.</text>
</comment>
<dbReference type="AlphaFoldDB" id="A0A4S4M435"/>
<dbReference type="InterPro" id="IPR019313">
    <property type="entry name" value="Mediator_Med17"/>
</dbReference>
<dbReference type="Pfam" id="PF10156">
    <property type="entry name" value="Med17"/>
    <property type="match status" value="1"/>
</dbReference>
<comment type="subunit">
    <text evidence="8">Component of the Mediator complex.</text>
</comment>
<evidence type="ECO:0000256" key="2">
    <source>
        <dbReference type="ARBA" id="ARBA00005635"/>
    </source>
</evidence>
<comment type="subcellular location">
    <subcellularLocation>
        <location evidence="1 8">Nucleus</location>
    </subcellularLocation>
</comment>
<dbReference type="PANTHER" id="PTHR13114">
    <property type="entry name" value="MEDIATOR OF RNA POLYMERASE II TRANSCRIPTION SUBUNIT 17"/>
    <property type="match status" value="1"/>
</dbReference>
<evidence type="ECO:0000256" key="1">
    <source>
        <dbReference type="ARBA" id="ARBA00004123"/>
    </source>
</evidence>
<dbReference type="GO" id="GO:0016592">
    <property type="term" value="C:mediator complex"/>
    <property type="evidence" value="ECO:0007669"/>
    <property type="project" value="InterPro"/>
</dbReference>
<dbReference type="GO" id="GO:0070847">
    <property type="term" value="C:core mediator complex"/>
    <property type="evidence" value="ECO:0007669"/>
    <property type="project" value="TreeGrafter"/>
</dbReference>
<evidence type="ECO:0000256" key="9">
    <source>
        <dbReference type="SAM" id="MobiDB-lite"/>
    </source>
</evidence>
<protein>
    <recommendedName>
        <fullName evidence="3 8">Mediator of RNA polymerase II transcription subunit 17</fullName>
    </recommendedName>
    <alternativeName>
        <fullName evidence="7 8">Mediator complex subunit 17</fullName>
    </alternativeName>
</protein>
<gene>
    <name evidence="8" type="primary">MED17</name>
    <name evidence="10" type="ORF">EW146_g1392</name>
</gene>
<keyword evidence="8" id="KW-0010">Activator</keyword>
<accession>A0A4S4M435</accession>
<evidence type="ECO:0000256" key="4">
    <source>
        <dbReference type="ARBA" id="ARBA00023015"/>
    </source>
</evidence>
<evidence type="ECO:0000256" key="8">
    <source>
        <dbReference type="RuleBase" id="RU364140"/>
    </source>
</evidence>
<dbReference type="Proteomes" id="UP000310158">
    <property type="component" value="Unassembled WGS sequence"/>
</dbReference>
<keyword evidence="6 8" id="KW-0539">Nucleus</keyword>
<reference evidence="10 11" key="1">
    <citation type="submission" date="2019-02" db="EMBL/GenBank/DDBJ databases">
        <title>Genome sequencing of the rare red list fungi Bondarzewia mesenterica.</title>
        <authorList>
            <person name="Buettner E."/>
            <person name="Kellner H."/>
        </authorList>
    </citation>
    <scope>NUCLEOTIDE SEQUENCE [LARGE SCALE GENOMIC DNA]</scope>
    <source>
        <strain evidence="10 11">DSM 108281</strain>
    </source>
</reference>
<keyword evidence="4 8" id="KW-0805">Transcription regulation</keyword>
<comment type="function">
    <text evidence="8">Component of the Mediator complex, a coactivator involved in the regulated transcription of nearly all RNA polymerase II-dependent genes. Mediator functions as a bridge to convey information from gene-specific regulatory proteins to the basal RNA polymerase II transcription machinery. Mediator is recruited to promoters by direct interactions with regulatory proteins and serves as a scaffold for the assembly of a functional preinitiation complex with RNA polymerase II and the general transcription factors.</text>
</comment>
<organism evidence="10 11">
    <name type="scientific">Bondarzewia mesenterica</name>
    <dbReference type="NCBI Taxonomy" id="1095465"/>
    <lineage>
        <taxon>Eukaryota</taxon>
        <taxon>Fungi</taxon>
        <taxon>Dikarya</taxon>
        <taxon>Basidiomycota</taxon>
        <taxon>Agaricomycotina</taxon>
        <taxon>Agaricomycetes</taxon>
        <taxon>Russulales</taxon>
        <taxon>Bondarzewiaceae</taxon>
        <taxon>Bondarzewia</taxon>
    </lineage>
</organism>
<keyword evidence="11" id="KW-1185">Reference proteome</keyword>
<proteinExistence type="inferred from homology"/>
<comment type="caution">
    <text evidence="10">The sequence shown here is derived from an EMBL/GenBank/DDBJ whole genome shotgun (WGS) entry which is preliminary data.</text>
</comment>
<dbReference type="OrthoDB" id="10251234at2759"/>
<evidence type="ECO:0000256" key="6">
    <source>
        <dbReference type="ARBA" id="ARBA00023242"/>
    </source>
</evidence>
<dbReference type="EMBL" id="SGPL01000034">
    <property type="protein sequence ID" value="THH19874.1"/>
    <property type="molecule type" value="Genomic_DNA"/>
</dbReference>
<evidence type="ECO:0000256" key="7">
    <source>
        <dbReference type="ARBA" id="ARBA00032014"/>
    </source>
</evidence>